<dbReference type="AlphaFoldDB" id="A0A1M6IFM9"/>
<sequence>MKVKGRRLFSLVQTDTEYFNDNQDKIELLDCQQDEKICKNYLPEINNYFHESDMYFRDKQFQKSIEALKNAFYTTEEFRESSCSKCAEFIQSVIIQSLENIHDELRKMSTGLFSTKRYQLSCNEAEKVLKEFKSSGNQSDYTSRRKKKNEFAYAG</sequence>
<evidence type="ECO:0000256" key="1">
    <source>
        <dbReference type="SAM" id="MobiDB-lite"/>
    </source>
</evidence>
<dbReference type="STRING" id="1168035.SAMN05444280_11690"/>
<accession>A0A1M6IFM9</accession>
<reference evidence="2 3" key="1">
    <citation type="submission" date="2016-11" db="EMBL/GenBank/DDBJ databases">
        <authorList>
            <person name="Jaros S."/>
            <person name="Januszkiewicz K."/>
            <person name="Wedrychowicz H."/>
        </authorList>
    </citation>
    <scope>NUCLEOTIDE SEQUENCE [LARGE SCALE GENOMIC DNA]</scope>
    <source>
        <strain evidence="2 3">DSM 27063</strain>
    </source>
</reference>
<name>A0A1M6IFM9_9BACT</name>
<evidence type="ECO:0000313" key="3">
    <source>
        <dbReference type="Proteomes" id="UP000184050"/>
    </source>
</evidence>
<dbReference type="RefSeq" id="WP_139279553.1">
    <property type="nucleotide sequence ID" value="NZ_FQZE01000016.1"/>
</dbReference>
<proteinExistence type="predicted"/>
<gene>
    <name evidence="2" type="ORF">SAMN05444280_11690</name>
</gene>
<keyword evidence="3" id="KW-1185">Reference proteome</keyword>
<feature type="region of interest" description="Disordered" evidence="1">
    <location>
        <begin position="133"/>
        <end position="155"/>
    </location>
</feature>
<evidence type="ECO:0000313" key="2">
    <source>
        <dbReference type="EMBL" id="SHJ33252.1"/>
    </source>
</evidence>
<organism evidence="2 3">
    <name type="scientific">Tangfeifania diversioriginum</name>
    <dbReference type="NCBI Taxonomy" id="1168035"/>
    <lineage>
        <taxon>Bacteria</taxon>
        <taxon>Pseudomonadati</taxon>
        <taxon>Bacteroidota</taxon>
        <taxon>Bacteroidia</taxon>
        <taxon>Marinilabiliales</taxon>
        <taxon>Prolixibacteraceae</taxon>
        <taxon>Tangfeifania</taxon>
    </lineage>
</organism>
<dbReference type="EMBL" id="FQZE01000016">
    <property type="protein sequence ID" value="SHJ33252.1"/>
    <property type="molecule type" value="Genomic_DNA"/>
</dbReference>
<protein>
    <submittedName>
        <fullName evidence="2">Uncharacterized protein</fullName>
    </submittedName>
</protein>
<dbReference type="Proteomes" id="UP000184050">
    <property type="component" value="Unassembled WGS sequence"/>
</dbReference>
<dbReference type="OrthoDB" id="1125139at2"/>